<evidence type="ECO:0000313" key="2">
    <source>
        <dbReference type="Proteomes" id="UP001590951"/>
    </source>
</evidence>
<comment type="caution">
    <text evidence="1">The sequence shown here is derived from an EMBL/GenBank/DDBJ whole genome shotgun (WGS) entry which is preliminary data.</text>
</comment>
<accession>A0ABR4BJV8</accession>
<dbReference type="EMBL" id="JBHFEH010000003">
    <property type="protein sequence ID" value="KAL2057975.1"/>
    <property type="molecule type" value="Genomic_DNA"/>
</dbReference>
<evidence type="ECO:0000313" key="1">
    <source>
        <dbReference type="EMBL" id="KAL2057975.1"/>
    </source>
</evidence>
<organism evidence="1 2">
    <name type="scientific">Lepraria finkii</name>
    <dbReference type="NCBI Taxonomy" id="1340010"/>
    <lineage>
        <taxon>Eukaryota</taxon>
        <taxon>Fungi</taxon>
        <taxon>Dikarya</taxon>
        <taxon>Ascomycota</taxon>
        <taxon>Pezizomycotina</taxon>
        <taxon>Lecanoromycetes</taxon>
        <taxon>OSLEUM clade</taxon>
        <taxon>Lecanoromycetidae</taxon>
        <taxon>Lecanorales</taxon>
        <taxon>Lecanorineae</taxon>
        <taxon>Stereocaulaceae</taxon>
        <taxon>Lepraria</taxon>
    </lineage>
</organism>
<gene>
    <name evidence="1" type="ORF">ABVK25_001592</name>
</gene>
<reference evidence="1 2" key="1">
    <citation type="submission" date="2024-09" db="EMBL/GenBank/DDBJ databases">
        <title>Rethinking Asexuality: The Enigmatic Case of Functional Sexual Genes in Lepraria (Stereocaulaceae).</title>
        <authorList>
            <person name="Doellman M."/>
            <person name="Sun Y."/>
            <person name="Barcenas-Pena A."/>
            <person name="Lumbsch H.T."/>
            <person name="Grewe F."/>
        </authorList>
    </citation>
    <scope>NUCLEOTIDE SEQUENCE [LARGE SCALE GENOMIC DNA]</scope>
    <source>
        <strain evidence="1 2">Grewe 0041</strain>
    </source>
</reference>
<dbReference type="Gene3D" id="3.30.559.10">
    <property type="entry name" value="Chloramphenicol acetyltransferase-like domain"/>
    <property type="match status" value="1"/>
</dbReference>
<proteinExistence type="predicted"/>
<sequence>MQSLPGLAHVSSLFCSFQRAIGENETFIKLVGDPGLALGRGHWTINSIAPTGFLRAETLPSVFLKAWKTLRLNPPSIAVLAVHEKTLEYVIPDNATLKNWPSETFHR</sequence>
<keyword evidence="2" id="KW-1185">Reference proteome</keyword>
<dbReference type="InterPro" id="IPR023213">
    <property type="entry name" value="CAT-like_dom_sf"/>
</dbReference>
<name>A0ABR4BJV8_9LECA</name>
<dbReference type="Proteomes" id="UP001590951">
    <property type="component" value="Unassembled WGS sequence"/>
</dbReference>
<protein>
    <submittedName>
        <fullName evidence="1">Uncharacterized protein</fullName>
    </submittedName>
</protein>